<sequence length="213" mass="22980">MLTKFPCALLFAATTASLTAAASLPPTPIEQAPLPHSAVVVFDIDGTLTPHNLFVHEARPGAAEVVNSYAARGYQVIYVSTRVPLFQSGLTAWLHKHGFAPGPVHVAQSSAERRDPVGFKAAILQGYQQAGWTLSYAYGDSATDFSAYERAGIAPQRVFALKRRFSRHCQPGVYRTCLDGWGAHLTFVEHEVPLQTTLQKAAGMARTPAGPVH</sequence>
<dbReference type="PANTHER" id="PTHR10658:SF11">
    <property type="entry name" value="VIBRATOR, ISOFORM B"/>
    <property type="match status" value="1"/>
</dbReference>
<evidence type="ECO:0000313" key="4">
    <source>
        <dbReference type="Proteomes" id="UP000243488"/>
    </source>
</evidence>
<dbReference type="STRING" id="1931241.BVH74_00865"/>
<dbReference type="InterPro" id="IPR036412">
    <property type="entry name" value="HAD-like_sf"/>
</dbReference>
<keyword evidence="1" id="KW-0732">Signal</keyword>
<name>A0A1V0B0V5_9GAMM</name>
<dbReference type="GO" id="GO:0035091">
    <property type="term" value="F:phosphatidylinositol binding"/>
    <property type="evidence" value="ECO:0007669"/>
    <property type="project" value="TreeGrafter"/>
</dbReference>
<feature type="signal peptide" evidence="1">
    <location>
        <begin position="1"/>
        <end position="22"/>
    </location>
</feature>
<dbReference type="RefSeq" id="WP_080048262.1">
    <property type="nucleotide sequence ID" value="NZ_CP020100.1"/>
</dbReference>
<dbReference type="KEGG" id="ppha:BVH74_00865"/>
<dbReference type="EMBL" id="CP020100">
    <property type="protein sequence ID" value="AQZ93404.1"/>
    <property type="molecule type" value="Genomic_DNA"/>
</dbReference>
<dbReference type="Pfam" id="PF24694">
    <property type="entry name" value="LNS2_PITM1-3"/>
    <property type="match status" value="1"/>
</dbReference>
<dbReference type="InterPro" id="IPR001666">
    <property type="entry name" value="PI_transfer"/>
</dbReference>
<evidence type="ECO:0000313" key="3">
    <source>
        <dbReference type="EMBL" id="AQZ93404.1"/>
    </source>
</evidence>
<dbReference type="GO" id="GO:0008526">
    <property type="term" value="F:phosphatidylinositol transfer activity"/>
    <property type="evidence" value="ECO:0007669"/>
    <property type="project" value="TreeGrafter"/>
</dbReference>
<dbReference type="Proteomes" id="UP000243488">
    <property type="component" value="Chromosome"/>
</dbReference>
<evidence type="ECO:0000256" key="1">
    <source>
        <dbReference type="SAM" id="SignalP"/>
    </source>
</evidence>
<accession>A0A1V0B0V5</accession>
<feature type="domain" description="LNS2/PITP" evidence="2">
    <location>
        <begin position="40"/>
        <end position="170"/>
    </location>
</feature>
<dbReference type="SMART" id="SM00775">
    <property type="entry name" value="LNS2"/>
    <property type="match status" value="1"/>
</dbReference>
<feature type="chain" id="PRO_5012708045" description="LNS2/PITP domain-containing protein" evidence="1">
    <location>
        <begin position="23"/>
        <end position="213"/>
    </location>
</feature>
<dbReference type="GO" id="GO:0031210">
    <property type="term" value="F:phosphatidylcholine binding"/>
    <property type="evidence" value="ECO:0007669"/>
    <property type="project" value="TreeGrafter"/>
</dbReference>
<dbReference type="Gene3D" id="3.40.50.1000">
    <property type="entry name" value="HAD superfamily/HAD-like"/>
    <property type="match status" value="1"/>
</dbReference>
<organism evidence="3 4">
    <name type="scientific">Halopseudomonas phragmitis</name>
    <dbReference type="NCBI Taxonomy" id="1931241"/>
    <lineage>
        <taxon>Bacteria</taxon>
        <taxon>Pseudomonadati</taxon>
        <taxon>Pseudomonadota</taxon>
        <taxon>Gammaproteobacteria</taxon>
        <taxon>Pseudomonadales</taxon>
        <taxon>Pseudomonadaceae</taxon>
        <taxon>Halopseudomonas</taxon>
    </lineage>
</organism>
<gene>
    <name evidence="3" type="ORF">BVH74_00865</name>
</gene>
<keyword evidence="4" id="KW-1185">Reference proteome</keyword>
<dbReference type="CDD" id="cd01427">
    <property type="entry name" value="HAD_like"/>
    <property type="match status" value="1"/>
</dbReference>
<dbReference type="GO" id="GO:0005737">
    <property type="term" value="C:cytoplasm"/>
    <property type="evidence" value="ECO:0007669"/>
    <property type="project" value="TreeGrafter"/>
</dbReference>
<dbReference type="PANTHER" id="PTHR10658">
    <property type="entry name" value="PHOSPHATIDYLINOSITOL TRANSFER PROTEIN"/>
    <property type="match status" value="1"/>
</dbReference>
<reference evidence="3 4" key="1">
    <citation type="submission" date="2017-03" db="EMBL/GenBank/DDBJ databases">
        <title>Complete genome sequence of the novel DNRA strain Pseudomonas sp. S-6-2 isolated from Chinese polluted river sediment. Journal of Biotechnology.</title>
        <authorList>
            <person name="Li J."/>
            <person name="Xiang F."/>
            <person name="Wang L."/>
            <person name="Xi L."/>
            <person name="Liu J."/>
        </authorList>
    </citation>
    <scope>NUCLEOTIDE SEQUENCE [LARGE SCALE GENOMIC DNA]</scope>
    <source>
        <strain evidence="3 4">S-6-2</strain>
    </source>
</reference>
<dbReference type="SUPFAM" id="SSF56784">
    <property type="entry name" value="HAD-like"/>
    <property type="match status" value="1"/>
</dbReference>
<dbReference type="InterPro" id="IPR023214">
    <property type="entry name" value="HAD_sf"/>
</dbReference>
<dbReference type="InterPro" id="IPR031315">
    <property type="entry name" value="LNS2/PITP"/>
</dbReference>
<evidence type="ECO:0000259" key="2">
    <source>
        <dbReference type="SMART" id="SM00775"/>
    </source>
</evidence>
<dbReference type="GO" id="GO:0008525">
    <property type="term" value="F:phosphatidylcholine transporter activity"/>
    <property type="evidence" value="ECO:0007669"/>
    <property type="project" value="TreeGrafter"/>
</dbReference>
<protein>
    <recommendedName>
        <fullName evidence="2">LNS2/PITP domain-containing protein</fullName>
    </recommendedName>
</protein>
<dbReference type="AlphaFoldDB" id="A0A1V0B0V5"/>
<proteinExistence type="predicted"/>